<dbReference type="EMBL" id="BOMH01000051">
    <property type="protein sequence ID" value="GID68723.1"/>
    <property type="molecule type" value="Genomic_DNA"/>
</dbReference>
<feature type="transmembrane region" description="Helical" evidence="2">
    <location>
        <begin position="332"/>
        <end position="350"/>
    </location>
</feature>
<keyword evidence="2" id="KW-0472">Membrane</keyword>
<feature type="region of interest" description="Disordered" evidence="1">
    <location>
        <begin position="413"/>
        <end position="442"/>
    </location>
</feature>
<proteinExistence type="predicted"/>
<feature type="transmembrane region" description="Helical" evidence="2">
    <location>
        <begin position="186"/>
        <end position="204"/>
    </location>
</feature>
<keyword evidence="2" id="KW-1133">Transmembrane helix</keyword>
<keyword evidence="2" id="KW-0812">Transmembrane</keyword>
<dbReference type="Proteomes" id="UP000619479">
    <property type="component" value="Unassembled WGS sequence"/>
</dbReference>
<feature type="transmembrane region" description="Helical" evidence="2">
    <location>
        <begin position="266"/>
        <end position="289"/>
    </location>
</feature>
<name>A0A919M8T0_9ACTN</name>
<dbReference type="AlphaFoldDB" id="A0A919M8T0"/>
<evidence type="ECO:0000256" key="1">
    <source>
        <dbReference type="SAM" id="MobiDB-lite"/>
    </source>
</evidence>
<feature type="transmembrane region" description="Helical" evidence="2">
    <location>
        <begin position="382"/>
        <end position="399"/>
    </location>
</feature>
<feature type="transmembrane region" description="Helical" evidence="2">
    <location>
        <begin position="20"/>
        <end position="39"/>
    </location>
</feature>
<gene>
    <name evidence="3" type="ORF">Acy02nite_66040</name>
</gene>
<evidence type="ECO:0000313" key="4">
    <source>
        <dbReference type="Proteomes" id="UP000619479"/>
    </source>
</evidence>
<feature type="compositionally biased region" description="Basic and acidic residues" evidence="1">
    <location>
        <begin position="413"/>
        <end position="435"/>
    </location>
</feature>
<dbReference type="RefSeq" id="WP_203749191.1">
    <property type="nucleotide sequence ID" value="NZ_BAAAUC010000006.1"/>
</dbReference>
<feature type="transmembrane region" description="Helical" evidence="2">
    <location>
        <begin position="216"/>
        <end position="245"/>
    </location>
</feature>
<evidence type="ECO:0000256" key="2">
    <source>
        <dbReference type="SAM" id="Phobius"/>
    </source>
</evidence>
<keyword evidence="4" id="KW-1185">Reference proteome</keyword>
<feature type="transmembrane region" description="Helical" evidence="2">
    <location>
        <begin position="120"/>
        <end position="153"/>
    </location>
</feature>
<sequence length="442" mass="46568">MREVRHWFAGPSGGPARGWLVEGAAVVLVVAIAALLFTVRYSGPERVTSGDSFWYLRQAMIFTGVDAETARVRAEALIVEDHNRAGADQGEKSRLTSYDTRPAKPRYRAIFDSRPGYPLFAAPFVAVLGPWTGMMAATLVLALVAAVLAYLAVWLASGLRLAGILASALLFVLPTGFWMSRMLVEAGVVAGMLAVLLGAMLILRGRLGGVPLLMTALVWLFAARSASGMVMSLVLLAAGGLGLALPGRRRTAAPIAGPRPGHRRGAALIAGVGGLGVAGWGLLSAVLGLPGFDETVQDYATVHFRDPDVAAPISWLIGKNVAFWPSRLSADLTGLVGPVALLAVLGVFLLRMRPVAALWILTGLTGVAMVVAHPVPSQYERLMMPLWIPFAAVLGYAGARALTGGLRRGGPDHAEVDAVEGGHHRQQSEHDHGDRPACLGKA</sequence>
<feature type="transmembrane region" description="Helical" evidence="2">
    <location>
        <begin position="357"/>
        <end position="376"/>
    </location>
</feature>
<organism evidence="3 4">
    <name type="scientific">Actinoplanes cyaneus</name>
    <dbReference type="NCBI Taxonomy" id="52696"/>
    <lineage>
        <taxon>Bacteria</taxon>
        <taxon>Bacillati</taxon>
        <taxon>Actinomycetota</taxon>
        <taxon>Actinomycetes</taxon>
        <taxon>Micromonosporales</taxon>
        <taxon>Micromonosporaceae</taxon>
        <taxon>Actinoplanes</taxon>
    </lineage>
</organism>
<comment type="caution">
    <text evidence="3">The sequence shown here is derived from an EMBL/GenBank/DDBJ whole genome shotgun (WGS) entry which is preliminary data.</text>
</comment>
<evidence type="ECO:0000313" key="3">
    <source>
        <dbReference type="EMBL" id="GID68723.1"/>
    </source>
</evidence>
<accession>A0A919M8T0</accession>
<protein>
    <submittedName>
        <fullName evidence="3">Uncharacterized protein</fullName>
    </submittedName>
</protein>
<reference evidence="3" key="1">
    <citation type="submission" date="2021-01" db="EMBL/GenBank/DDBJ databases">
        <title>Whole genome shotgun sequence of Actinoplanes cyaneus NBRC 14990.</title>
        <authorList>
            <person name="Komaki H."/>
            <person name="Tamura T."/>
        </authorList>
    </citation>
    <scope>NUCLEOTIDE SEQUENCE</scope>
    <source>
        <strain evidence="3">NBRC 14990</strain>
    </source>
</reference>
<feature type="transmembrane region" description="Helical" evidence="2">
    <location>
        <begin position="159"/>
        <end position="179"/>
    </location>
</feature>